<accession>A0A2U9PW51</accession>
<organism evidence="2 3">
    <name type="scientific">Mycolicibacterium smegmatis (strain MKD8)</name>
    <name type="common">Mycobacterium smegmatis</name>
    <dbReference type="NCBI Taxonomy" id="1214915"/>
    <lineage>
        <taxon>Bacteria</taxon>
        <taxon>Bacillati</taxon>
        <taxon>Actinomycetota</taxon>
        <taxon>Actinomycetes</taxon>
        <taxon>Mycobacteriales</taxon>
        <taxon>Mycobacteriaceae</taxon>
        <taxon>Mycolicibacterium</taxon>
    </lineage>
</organism>
<comment type="similarity">
    <text evidence="1">Belongs to the enoyl-CoA hydratase/isomerase family.</text>
</comment>
<dbReference type="Gene3D" id="3.90.226.10">
    <property type="entry name" value="2-enoyl-CoA Hydratase, Chain A, domain 1"/>
    <property type="match status" value="1"/>
</dbReference>
<dbReference type="InterPro" id="IPR001753">
    <property type="entry name" value="Enoyl-CoA_hydra/iso"/>
</dbReference>
<dbReference type="RefSeq" id="WP_003896587.1">
    <property type="nucleotide sequence ID" value="NZ_CP027541.1"/>
</dbReference>
<dbReference type="PANTHER" id="PTHR43459:SF1">
    <property type="entry name" value="EG:BACN32G11.4 PROTEIN"/>
    <property type="match status" value="1"/>
</dbReference>
<sequence length="275" mass="28654">MTSTDASAETVTRDYPSIDDVSVSLTDGVLAVTLNRPDSLNSLNRDMLDAVADAMEVAATDPAVRVVRLGGAGRGFSSGAGISEEDQNAKGHDAAAVLDAANRAVAAIVALPKPVVAVVHGPAAGVGVSLALACDIVLASDQAFFLLAFTKIGLMPDGGASALVAAAIGRIRAMRLALLADRLTATDAYDWGLISAVYPADEFDAAVDKVLAKLRNGPAVALRKTKQAINEATLTELDDAIAREREGQLELLVANDFREGAQAFQQNRRPEFTDQ</sequence>
<reference evidence="2 3" key="1">
    <citation type="journal article" date="2013" name="Genome Announc.">
        <title>Draft genome sequence of MKD8, a conjugal recipient Mycobacterium smegmatis strain.</title>
        <authorList>
            <person name="Gray T.A."/>
            <person name="Palumbo M.J."/>
            <person name="Derbyshire K.M."/>
        </authorList>
    </citation>
    <scope>NUCLEOTIDE SEQUENCE [LARGE SCALE GENOMIC DNA]</scope>
    <source>
        <strain evidence="2 3">MKD8</strain>
    </source>
</reference>
<dbReference type="Pfam" id="PF00378">
    <property type="entry name" value="ECH_1"/>
    <property type="match status" value="1"/>
</dbReference>
<dbReference type="EMBL" id="CP027541">
    <property type="protein sequence ID" value="AWT56029.1"/>
    <property type="molecule type" value="Genomic_DNA"/>
</dbReference>
<evidence type="ECO:0000313" key="2">
    <source>
        <dbReference type="EMBL" id="AWT56029.1"/>
    </source>
</evidence>
<dbReference type="SUPFAM" id="SSF52096">
    <property type="entry name" value="ClpP/crotonase"/>
    <property type="match status" value="1"/>
</dbReference>
<dbReference type="CDD" id="cd06558">
    <property type="entry name" value="crotonase-like"/>
    <property type="match status" value="1"/>
</dbReference>
<dbReference type="AlphaFoldDB" id="A0A2U9PW51"/>
<name>A0A2U9PW51_MYCSE</name>
<dbReference type="Proteomes" id="UP000011200">
    <property type="component" value="Chromosome"/>
</dbReference>
<evidence type="ECO:0000256" key="1">
    <source>
        <dbReference type="ARBA" id="ARBA00005254"/>
    </source>
</evidence>
<dbReference type="InterPro" id="IPR014748">
    <property type="entry name" value="Enoyl-CoA_hydra_C"/>
</dbReference>
<reference evidence="3" key="2">
    <citation type="submission" date="2018-03" db="EMBL/GenBank/DDBJ databases">
        <authorList>
            <person name="Derbyshire K."/>
            <person name="Gray T.A."/>
            <person name="Champion M."/>
        </authorList>
    </citation>
    <scope>NUCLEOTIDE SEQUENCE [LARGE SCALE GENOMIC DNA]</scope>
    <source>
        <strain evidence="3">MKD8</strain>
    </source>
</reference>
<dbReference type="GO" id="GO:0003824">
    <property type="term" value="F:catalytic activity"/>
    <property type="evidence" value="ECO:0007669"/>
    <property type="project" value="UniProtKB-ARBA"/>
</dbReference>
<dbReference type="Gene3D" id="1.10.12.10">
    <property type="entry name" value="Lyase 2-enoyl-coa Hydratase, Chain A, domain 2"/>
    <property type="match status" value="1"/>
</dbReference>
<dbReference type="InterPro" id="IPR029045">
    <property type="entry name" value="ClpP/crotonase-like_dom_sf"/>
</dbReference>
<dbReference type="PANTHER" id="PTHR43459">
    <property type="entry name" value="ENOYL-COA HYDRATASE"/>
    <property type="match status" value="1"/>
</dbReference>
<gene>
    <name evidence="2" type="ORF">D806_050790</name>
</gene>
<protein>
    <submittedName>
        <fullName evidence="2">Enoyl-CoA hydratase PaaB</fullName>
    </submittedName>
</protein>
<evidence type="ECO:0000313" key="3">
    <source>
        <dbReference type="Proteomes" id="UP000011200"/>
    </source>
</evidence>
<proteinExistence type="inferred from homology"/>